<protein>
    <recommendedName>
        <fullName evidence="5">DNL-type domain-containing protein</fullName>
    </recommendedName>
</protein>
<evidence type="ECO:0000259" key="5">
    <source>
        <dbReference type="PROSITE" id="PS51501"/>
    </source>
</evidence>
<proteinExistence type="predicted"/>
<dbReference type="EnsemblMetazoa" id="GAUT016388-RA">
    <property type="protein sequence ID" value="GAUT016388-PA"/>
    <property type="gene ID" value="GAUT016388"/>
</dbReference>
<evidence type="ECO:0000256" key="2">
    <source>
        <dbReference type="ARBA" id="ARBA00022771"/>
    </source>
</evidence>
<dbReference type="GO" id="GO:0006457">
    <property type="term" value="P:protein folding"/>
    <property type="evidence" value="ECO:0007669"/>
    <property type="project" value="TreeGrafter"/>
</dbReference>
<evidence type="ECO:0000313" key="7">
    <source>
        <dbReference type="Proteomes" id="UP000078200"/>
    </source>
</evidence>
<reference evidence="6" key="1">
    <citation type="submission" date="2020-05" db="UniProtKB">
        <authorList>
            <consortium name="EnsemblMetazoa"/>
        </authorList>
    </citation>
    <scope>IDENTIFICATION</scope>
    <source>
        <strain evidence="6">TTRI</strain>
    </source>
</reference>
<dbReference type="GO" id="GO:0008270">
    <property type="term" value="F:zinc ion binding"/>
    <property type="evidence" value="ECO:0007669"/>
    <property type="project" value="UniProtKB-KW"/>
</dbReference>
<dbReference type="Proteomes" id="UP000078200">
    <property type="component" value="Unassembled WGS sequence"/>
</dbReference>
<dbReference type="AlphaFoldDB" id="A0A1A9UUX6"/>
<name>A0A1A9UUX6_GLOAU</name>
<evidence type="ECO:0000256" key="1">
    <source>
        <dbReference type="ARBA" id="ARBA00022723"/>
    </source>
</evidence>
<sequence>MSLMWTLKRVLLSISSQRNPLKLLKHVNTELSGQYGQISQYRLLKLHRKLNSESSANNSCNEGSLGNLNPKSKFQLMYTCKVCSTRNVKMISKVAYYKGVVIVKCDGCSNNHLIADNLNWFTDLNGKRNIEEILKERGEKVIKILEVEQK</sequence>
<dbReference type="InterPro" id="IPR024158">
    <property type="entry name" value="Mt_import_TIM15"/>
</dbReference>
<keyword evidence="7" id="KW-1185">Reference proteome</keyword>
<dbReference type="GO" id="GO:0051087">
    <property type="term" value="F:protein-folding chaperone binding"/>
    <property type="evidence" value="ECO:0007669"/>
    <property type="project" value="TreeGrafter"/>
</dbReference>
<evidence type="ECO:0000256" key="4">
    <source>
        <dbReference type="PROSITE-ProRule" id="PRU00834"/>
    </source>
</evidence>
<dbReference type="PANTHER" id="PTHR20922:SF13">
    <property type="entry name" value="DNL-TYPE ZINC FINGER PROTEIN"/>
    <property type="match status" value="1"/>
</dbReference>
<dbReference type="PANTHER" id="PTHR20922">
    <property type="entry name" value="DNL-TYPE ZINC FINGER PROTEIN"/>
    <property type="match status" value="1"/>
</dbReference>
<dbReference type="STRING" id="7395.A0A1A9UUX6"/>
<dbReference type="VEuPathDB" id="VectorBase:GAUT016388"/>
<dbReference type="GO" id="GO:0050821">
    <property type="term" value="P:protein stabilization"/>
    <property type="evidence" value="ECO:0007669"/>
    <property type="project" value="TreeGrafter"/>
</dbReference>
<dbReference type="Pfam" id="PF05180">
    <property type="entry name" value="zf-DNL"/>
    <property type="match status" value="1"/>
</dbReference>
<keyword evidence="3" id="KW-0862">Zinc</keyword>
<keyword evidence="1" id="KW-0479">Metal-binding</keyword>
<feature type="domain" description="DNL-type" evidence="5">
    <location>
        <begin position="69"/>
        <end position="150"/>
    </location>
</feature>
<organism evidence="6 7">
    <name type="scientific">Glossina austeni</name>
    <name type="common">Savannah tsetse fly</name>
    <dbReference type="NCBI Taxonomy" id="7395"/>
    <lineage>
        <taxon>Eukaryota</taxon>
        <taxon>Metazoa</taxon>
        <taxon>Ecdysozoa</taxon>
        <taxon>Arthropoda</taxon>
        <taxon>Hexapoda</taxon>
        <taxon>Insecta</taxon>
        <taxon>Pterygota</taxon>
        <taxon>Neoptera</taxon>
        <taxon>Endopterygota</taxon>
        <taxon>Diptera</taxon>
        <taxon>Brachycera</taxon>
        <taxon>Muscomorpha</taxon>
        <taxon>Hippoboscoidea</taxon>
        <taxon>Glossinidae</taxon>
        <taxon>Glossina</taxon>
    </lineage>
</organism>
<accession>A0A1A9UUX6</accession>
<evidence type="ECO:0000313" key="6">
    <source>
        <dbReference type="EnsemblMetazoa" id="GAUT016388-PA"/>
    </source>
</evidence>
<dbReference type="InterPro" id="IPR007853">
    <property type="entry name" value="Znf_DNL-typ"/>
</dbReference>
<evidence type="ECO:0000256" key="3">
    <source>
        <dbReference type="ARBA" id="ARBA00022833"/>
    </source>
</evidence>
<dbReference type="GO" id="GO:0005739">
    <property type="term" value="C:mitochondrion"/>
    <property type="evidence" value="ECO:0007669"/>
    <property type="project" value="TreeGrafter"/>
</dbReference>
<keyword evidence="2 4" id="KW-0863">Zinc-finger</keyword>
<dbReference type="GO" id="GO:0030150">
    <property type="term" value="P:protein import into mitochondrial matrix"/>
    <property type="evidence" value="ECO:0007669"/>
    <property type="project" value="TreeGrafter"/>
</dbReference>
<dbReference type="PROSITE" id="PS51501">
    <property type="entry name" value="ZF_DNL"/>
    <property type="match status" value="1"/>
</dbReference>